<sequence>MVSDAILNCIQYINSFKAETSSNPFSYFTMIIHRAFWRRIEKERKRLYQKYKYIENSGIMDEEGLYEDSDVEHQYDQYDNISNFIRIYEENEIRKKLNKKQSKLEKFFE</sequence>
<protein>
    <submittedName>
        <fullName evidence="1">Uncharacterized protein</fullName>
    </submittedName>
</protein>
<organism evidence="1">
    <name type="scientific">viral metagenome</name>
    <dbReference type="NCBI Taxonomy" id="1070528"/>
    <lineage>
        <taxon>unclassified sequences</taxon>
        <taxon>metagenomes</taxon>
        <taxon>organismal metagenomes</taxon>
    </lineage>
</organism>
<evidence type="ECO:0000313" key="1">
    <source>
        <dbReference type="EMBL" id="QHU08945.1"/>
    </source>
</evidence>
<accession>A0A6C0JT62</accession>
<dbReference type="EMBL" id="MN740699">
    <property type="protein sequence ID" value="QHU08945.1"/>
    <property type="molecule type" value="Genomic_DNA"/>
</dbReference>
<name>A0A6C0JT62_9ZZZZ</name>
<dbReference type="AlphaFoldDB" id="A0A6C0JT62"/>
<reference evidence="1" key="1">
    <citation type="journal article" date="2020" name="Nature">
        <title>Giant virus diversity and host interactions through global metagenomics.</title>
        <authorList>
            <person name="Schulz F."/>
            <person name="Roux S."/>
            <person name="Paez-Espino D."/>
            <person name="Jungbluth S."/>
            <person name="Walsh D.A."/>
            <person name="Denef V.J."/>
            <person name="McMahon K.D."/>
            <person name="Konstantinidis K.T."/>
            <person name="Eloe-Fadrosh E.A."/>
            <person name="Kyrpides N.C."/>
            <person name="Woyke T."/>
        </authorList>
    </citation>
    <scope>NUCLEOTIDE SEQUENCE</scope>
    <source>
        <strain evidence="1">GVMAG-S-1064190-84</strain>
    </source>
</reference>
<proteinExistence type="predicted"/>